<dbReference type="Proteomes" id="UP000075903">
    <property type="component" value="Unassembled WGS sequence"/>
</dbReference>
<reference evidence="2" key="1">
    <citation type="submission" date="2020-05" db="UniProtKB">
        <authorList>
            <consortium name="EnsemblMetazoa"/>
        </authorList>
    </citation>
    <scope>IDENTIFICATION</scope>
    <source>
        <strain evidence="2">MAF</strain>
    </source>
</reference>
<proteinExistence type="predicted"/>
<dbReference type="EnsemblMetazoa" id="AMEM008610-RA">
    <property type="protein sequence ID" value="AMEM008610-PA"/>
    <property type="gene ID" value="AMEM008610"/>
</dbReference>
<organism evidence="2 3">
    <name type="scientific">Anopheles merus</name>
    <name type="common">Mosquito</name>
    <dbReference type="NCBI Taxonomy" id="30066"/>
    <lineage>
        <taxon>Eukaryota</taxon>
        <taxon>Metazoa</taxon>
        <taxon>Ecdysozoa</taxon>
        <taxon>Arthropoda</taxon>
        <taxon>Hexapoda</taxon>
        <taxon>Insecta</taxon>
        <taxon>Pterygota</taxon>
        <taxon>Neoptera</taxon>
        <taxon>Endopterygota</taxon>
        <taxon>Diptera</taxon>
        <taxon>Nematocera</taxon>
        <taxon>Culicoidea</taxon>
        <taxon>Culicidae</taxon>
        <taxon>Anophelinae</taxon>
        <taxon>Anopheles</taxon>
    </lineage>
</organism>
<evidence type="ECO:0000256" key="1">
    <source>
        <dbReference type="SAM" id="MobiDB-lite"/>
    </source>
</evidence>
<dbReference type="VEuPathDB" id="VectorBase:AMEM008610"/>
<keyword evidence="3" id="KW-1185">Reference proteome</keyword>
<accession>A0A182V4B2</accession>
<evidence type="ECO:0000313" key="3">
    <source>
        <dbReference type="Proteomes" id="UP000075903"/>
    </source>
</evidence>
<feature type="region of interest" description="Disordered" evidence="1">
    <location>
        <begin position="1"/>
        <end position="38"/>
    </location>
</feature>
<sequence length="107" mass="12064">MHFQSEGQAVIEPEQEFNRMKQVKLPEQQSRKNSLAEKRTPEELVMIQHATKVQLYHHLVEGLILARFGAPLTSIQLACYAAMLSSPSLRSLGKPKTTEATDCMEIV</sequence>
<dbReference type="AlphaFoldDB" id="A0A182V4B2"/>
<protein>
    <submittedName>
        <fullName evidence="2">Uncharacterized protein</fullName>
    </submittedName>
</protein>
<evidence type="ECO:0000313" key="2">
    <source>
        <dbReference type="EnsemblMetazoa" id="AMEM008610-PA"/>
    </source>
</evidence>
<name>A0A182V4B2_ANOME</name>